<accession>A0A8H4QPW6</accession>
<evidence type="ECO:0000313" key="8">
    <source>
        <dbReference type="Proteomes" id="UP000521872"/>
    </source>
</evidence>
<feature type="compositionally biased region" description="Polar residues" evidence="5">
    <location>
        <begin position="654"/>
        <end position="663"/>
    </location>
</feature>
<gene>
    <name evidence="7" type="ORF">D9613_002481</name>
</gene>
<evidence type="ECO:0000256" key="3">
    <source>
        <dbReference type="ARBA" id="ARBA00022989"/>
    </source>
</evidence>
<proteinExistence type="predicted"/>
<reference evidence="7 8" key="1">
    <citation type="submission" date="2019-12" db="EMBL/GenBank/DDBJ databases">
        <authorList>
            <person name="Floudas D."/>
            <person name="Bentzer J."/>
            <person name="Ahren D."/>
            <person name="Johansson T."/>
            <person name="Persson P."/>
            <person name="Tunlid A."/>
        </authorList>
    </citation>
    <scope>NUCLEOTIDE SEQUENCE [LARGE SCALE GENOMIC DNA]</scope>
    <source>
        <strain evidence="7 8">CBS 102.39</strain>
    </source>
</reference>
<feature type="compositionally biased region" description="Low complexity" evidence="5">
    <location>
        <begin position="316"/>
        <end position="330"/>
    </location>
</feature>
<organism evidence="7 8">
    <name type="scientific">Agrocybe pediades</name>
    <dbReference type="NCBI Taxonomy" id="84607"/>
    <lineage>
        <taxon>Eukaryota</taxon>
        <taxon>Fungi</taxon>
        <taxon>Dikarya</taxon>
        <taxon>Basidiomycota</taxon>
        <taxon>Agaricomycotina</taxon>
        <taxon>Agaricomycetes</taxon>
        <taxon>Agaricomycetidae</taxon>
        <taxon>Agaricales</taxon>
        <taxon>Agaricineae</taxon>
        <taxon>Strophariaceae</taxon>
        <taxon>Agrocybe</taxon>
    </lineage>
</organism>
<protein>
    <submittedName>
        <fullName evidence="7">Uncharacterized protein</fullName>
    </submittedName>
</protein>
<dbReference type="Proteomes" id="UP000521872">
    <property type="component" value="Unassembled WGS sequence"/>
</dbReference>
<evidence type="ECO:0000256" key="5">
    <source>
        <dbReference type="SAM" id="MobiDB-lite"/>
    </source>
</evidence>
<feature type="compositionally biased region" description="Low complexity" evidence="5">
    <location>
        <begin position="563"/>
        <end position="653"/>
    </location>
</feature>
<feature type="compositionally biased region" description="Polar residues" evidence="5">
    <location>
        <begin position="207"/>
        <end position="227"/>
    </location>
</feature>
<feature type="compositionally biased region" description="Low complexity" evidence="5">
    <location>
        <begin position="158"/>
        <end position="206"/>
    </location>
</feature>
<feature type="compositionally biased region" description="Polar residues" evidence="5">
    <location>
        <begin position="297"/>
        <end position="307"/>
    </location>
</feature>
<dbReference type="PANTHER" id="PTHR15549:SF30">
    <property type="entry name" value="MID2 DOMAIN-CONTAINING PROTEIN"/>
    <property type="match status" value="1"/>
</dbReference>
<keyword evidence="4 6" id="KW-0472">Membrane</keyword>
<feature type="compositionally biased region" description="Polar residues" evidence="5">
    <location>
        <begin position="749"/>
        <end position="777"/>
    </location>
</feature>
<name>A0A8H4QPW6_9AGAR</name>
<dbReference type="EMBL" id="JAACJL010000044">
    <property type="protein sequence ID" value="KAF4614978.1"/>
    <property type="molecule type" value="Genomic_DNA"/>
</dbReference>
<feature type="region of interest" description="Disordered" evidence="5">
    <location>
        <begin position="737"/>
        <end position="777"/>
    </location>
</feature>
<sequence length="825" mass="86583">MPIETLDDRDASIKYAGRWGHAGVKEEVDGTTTFTLRAGSTITIPFTGTQISIYGTISYKGLRNPPSSTYSIDGGPPQTFNAVPADSILYRQLFFLSPELKPSAHTLVITSIVDNAYLWFDYVQIVVPPPQVPATSSQSSTATTAAWTSRSTSVTSATSLTTSSLGSTTSSITSTSTSPSVTLALTPFPQKTSSSSNTSSGPPVTSDAANSSSKDLAPAGSQTTTSSKTATGVVVGAVLGSLAAVILVLFAIWLLRKRKRTYIERPLMIQTDSEPPRSAPYHLTPFTLEPRGYAQGSMASTNGTSSHYHMPPAPGSESQSSATHSSHAVSPLQSPDPYGSSTNLYNHAVTEHVPDLQAASAPSPPYLGKGQIAHSQTASESLSDLSAQRLSNSVTTLSFCSFPCLPLESSRASTLFHGTTTTTSLSLSLMSIKTLDDRDPSIQYGPPGKWGQGGVQQENDGTTSFTPYAGSTITIPFTGTQISIFGTISNKGLGDPPSSTYSIDAGTPQTFNGVPADSILYRQLFFRSAELTPSAHMLVITSTTDNAYFWFDYAEIVTPPPQISSKSQSSTTTTTSQTTSSTSTSSSTSSTTSSSTSSSSSITSSSTSHSITLPFTPSQPLSPSSITTTTSTGPLVTSDASNSSSKDLSPDGSHTNTTSNKPSTGVIVGAVVGSLALILFVLFAIWVLRKRKRTYVEPPLMVQADSEPPSSAPYHVTPFAYEPRGYVQGSIANPNAASSHYNMPPAPGSESQWSGTARTQYSHAASPSQSSDLNGSSTHLYNQAVNVHVPQTAPAASAPYPSKGQLAHSQRVSETFTNPPPVYQA</sequence>
<feature type="region of interest" description="Disordered" evidence="5">
    <location>
        <begin position="158"/>
        <end position="227"/>
    </location>
</feature>
<evidence type="ECO:0000256" key="2">
    <source>
        <dbReference type="ARBA" id="ARBA00022692"/>
    </source>
</evidence>
<evidence type="ECO:0000256" key="4">
    <source>
        <dbReference type="ARBA" id="ARBA00023136"/>
    </source>
</evidence>
<feature type="compositionally biased region" description="Polar residues" evidence="5">
    <location>
        <begin position="807"/>
        <end position="817"/>
    </location>
</feature>
<evidence type="ECO:0000256" key="1">
    <source>
        <dbReference type="ARBA" id="ARBA00004167"/>
    </source>
</evidence>
<comment type="caution">
    <text evidence="7">The sequence shown here is derived from an EMBL/GenBank/DDBJ whole genome shotgun (WGS) entry which is preliminary data.</text>
</comment>
<dbReference type="AlphaFoldDB" id="A0A8H4QPW6"/>
<dbReference type="GO" id="GO:0016020">
    <property type="term" value="C:membrane"/>
    <property type="evidence" value="ECO:0007669"/>
    <property type="project" value="UniProtKB-SubCell"/>
</dbReference>
<comment type="subcellular location">
    <subcellularLocation>
        <location evidence="1">Membrane</location>
        <topology evidence="1">Single-pass membrane protein</topology>
    </subcellularLocation>
</comment>
<evidence type="ECO:0000313" key="7">
    <source>
        <dbReference type="EMBL" id="KAF4614978.1"/>
    </source>
</evidence>
<dbReference type="GO" id="GO:0071944">
    <property type="term" value="C:cell periphery"/>
    <property type="evidence" value="ECO:0007669"/>
    <property type="project" value="UniProtKB-ARBA"/>
</dbReference>
<keyword evidence="8" id="KW-1185">Reference proteome</keyword>
<feature type="region of interest" description="Disordered" evidence="5">
    <location>
        <begin position="792"/>
        <end position="825"/>
    </location>
</feature>
<feature type="transmembrane region" description="Helical" evidence="6">
    <location>
        <begin position="666"/>
        <end position="688"/>
    </location>
</feature>
<keyword evidence="3 6" id="KW-1133">Transmembrane helix</keyword>
<feature type="region of interest" description="Disordered" evidence="5">
    <location>
        <begin position="271"/>
        <end position="344"/>
    </location>
</feature>
<feature type="transmembrane region" description="Helical" evidence="6">
    <location>
        <begin position="233"/>
        <end position="255"/>
    </location>
</feature>
<dbReference type="Gene3D" id="2.60.120.260">
    <property type="entry name" value="Galactose-binding domain-like"/>
    <property type="match status" value="2"/>
</dbReference>
<feature type="region of interest" description="Disordered" evidence="5">
    <location>
        <begin position="561"/>
        <end position="664"/>
    </location>
</feature>
<evidence type="ECO:0000256" key="6">
    <source>
        <dbReference type="SAM" id="Phobius"/>
    </source>
</evidence>
<dbReference type="InterPro" id="IPR051694">
    <property type="entry name" value="Immunoregulatory_rcpt-like"/>
</dbReference>
<keyword evidence="2 6" id="KW-0812">Transmembrane</keyword>
<dbReference type="PANTHER" id="PTHR15549">
    <property type="entry name" value="PAIRED IMMUNOGLOBULIN-LIKE TYPE 2 RECEPTOR"/>
    <property type="match status" value="1"/>
</dbReference>